<dbReference type="Pfam" id="PF00379">
    <property type="entry name" value="Chitin_bind_4"/>
    <property type="match status" value="1"/>
</dbReference>
<dbReference type="InterPro" id="IPR031311">
    <property type="entry name" value="CHIT_BIND_RR_consensus"/>
</dbReference>
<evidence type="ECO:0000256" key="3">
    <source>
        <dbReference type="SAM" id="SignalP"/>
    </source>
</evidence>
<accession>A0A7R8UT06</accession>
<dbReference type="InterPro" id="IPR000618">
    <property type="entry name" value="Insect_cuticle"/>
</dbReference>
<keyword evidence="5" id="KW-1185">Reference proteome</keyword>
<organism evidence="4 5">
    <name type="scientific">Hermetia illucens</name>
    <name type="common">Black soldier fly</name>
    <dbReference type="NCBI Taxonomy" id="343691"/>
    <lineage>
        <taxon>Eukaryota</taxon>
        <taxon>Metazoa</taxon>
        <taxon>Ecdysozoa</taxon>
        <taxon>Arthropoda</taxon>
        <taxon>Hexapoda</taxon>
        <taxon>Insecta</taxon>
        <taxon>Pterygota</taxon>
        <taxon>Neoptera</taxon>
        <taxon>Endopterygota</taxon>
        <taxon>Diptera</taxon>
        <taxon>Brachycera</taxon>
        <taxon>Stratiomyomorpha</taxon>
        <taxon>Stratiomyidae</taxon>
        <taxon>Hermetiinae</taxon>
        <taxon>Hermetia</taxon>
    </lineage>
</organism>
<dbReference type="InterPro" id="IPR051217">
    <property type="entry name" value="Insect_Cuticle_Struc_Prot"/>
</dbReference>
<evidence type="ECO:0000256" key="2">
    <source>
        <dbReference type="PROSITE-ProRule" id="PRU00497"/>
    </source>
</evidence>
<dbReference type="EMBL" id="LR899011">
    <property type="protein sequence ID" value="CAD7086496.1"/>
    <property type="molecule type" value="Genomic_DNA"/>
</dbReference>
<dbReference type="PANTHER" id="PTHR12236:SF46">
    <property type="entry name" value="CUTICULAR PROTEIN 30B-RELATED"/>
    <property type="match status" value="1"/>
</dbReference>
<keyword evidence="1 2" id="KW-0193">Cuticle</keyword>
<keyword evidence="3" id="KW-0732">Signal</keyword>
<dbReference type="PROSITE" id="PS00233">
    <property type="entry name" value="CHIT_BIND_RR_1"/>
    <property type="match status" value="1"/>
</dbReference>
<dbReference type="OrthoDB" id="6427684at2759"/>
<dbReference type="InParanoid" id="A0A7R8UT06"/>
<dbReference type="AlphaFoldDB" id="A0A7R8UT06"/>
<dbReference type="GO" id="GO:0005615">
    <property type="term" value="C:extracellular space"/>
    <property type="evidence" value="ECO:0007669"/>
    <property type="project" value="TreeGrafter"/>
</dbReference>
<evidence type="ECO:0000313" key="5">
    <source>
        <dbReference type="Proteomes" id="UP000594454"/>
    </source>
</evidence>
<dbReference type="GO" id="GO:0042302">
    <property type="term" value="F:structural constituent of cuticle"/>
    <property type="evidence" value="ECO:0007669"/>
    <property type="project" value="UniProtKB-UniRule"/>
</dbReference>
<dbReference type="GO" id="GO:0031012">
    <property type="term" value="C:extracellular matrix"/>
    <property type="evidence" value="ECO:0007669"/>
    <property type="project" value="TreeGrafter"/>
</dbReference>
<dbReference type="Proteomes" id="UP000594454">
    <property type="component" value="Chromosome 3"/>
</dbReference>
<protein>
    <submittedName>
        <fullName evidence="4">Uncharacterized protein</fullName>
    </submittedName>
</protein>
<dbReference type="PANTHER" id="PTHR12236">
    <property type="entry name" value="STRUCTURAL CONTITUENT OF CUTICLE"/>
    <property type="match status" value="1"/>
</dbReference>
<dbReference type="PROSITE" id="PS51155">
    <property type="entry name" value="CHIT_BIND_RR_2"/>
    <property type="match status" value="1"/>
</dbReference>
<evidence type="ECO:0000313" key="4">
    <source>
        <dbReference type="EMBL" id="CAD7086496.1"/>
    </source>
</evidence>
<sequence length="137" mass="15260">MSPKIIFIFAIIVSTNAVEYYQAPAYHQSALIKSYAPIVKQLEVEAPAKYDFSYGVQDDHTGDIKSQTESRDGDVVHGSYTLIDPDGYKRTVEYSADKHNGFNAVVHRDPIGHPVKKIITPVAKAITAPIYQGYSHY</sequence>
<feature type="chain" id="PRO_5031078379" evidence="3">
    <location>
        <begin position="18"/>
        <end position="137"/>
    </location>
</feature>
<gene>
    <name evidence="4" type="ORF">HERILL_LOCUS9268</name>
</gene>
<name>A0A7R8UT06_HERIL</name>
<dbReference type="PRINTS" id="PR00947">
    <property type="entry name" value="CUTICLE"/>
</dbReference>
<reference evidence="4 5" key="1">
    <citation type="submission" date="2020-11" db="EMBL/GenBank/DDBJ databases">
        <authorList>
            <person name="Wallbank WR R."/>
            <person name="Pardo Diaz C."/>
            <person name="Kozak K."/>
            <person name="Martin S."/>
            <person name="Jiggins C."/>
            <person name="Moest M."/>
            <person name="Warren A I."/>
            <person name="Generalovic N T."/>
            <person name="Byers J.R.P. K."/>
            <person name="Montejo-Kovacevich G."/>
            <person name="Yen C E."/>
        </authorList>
    </citation>
    <scope>NUCLEOTIDE SEQUENCE [LARGE SCALE GENOMIC DNA]</scope>
</reference>
<evidence type="ECO:0000256" key="1">
    <source>
        <dbReference type="ARBA" id="ARBA00022460"/>
    </source>
</evidence>
<proteinExistence type="predicted"/>
<feature type="signal peptide" evidence="3">
    <location>
        <begin position="1"/>
        <end position="17"/>
    </location>
</feature>